<keyword evidence="3" id="KW-1185">Reference proteome</keyword>
<proteinExistence type="predicted"/>
<gene>
    <name evidence="2" type="ORF">EGN73_07350</name>
</gene>
<sequence>MKYLLSLVLLVCSVSFSFSNNEAPVETPISVKMVKEGKALLRYKSAPESPLVVKVYNSENRLVKAQRLFKSSSFAKYYDFTNLGPGSYTFEVIENGKPSKRIPFQYEINKNEPIAFSNLKISEGNRVKLQFNALEPTDLMIFAYENGKLIHEEKLSNISETERLYRLKGVSPTAELEIAIQTADGHKNRFKIN</sequence>
<evidence type="ECO:0000313" key="3">
    <source>
        <dbReference type="Proteomes" id="UP000727490"/>
    </source>
</evidence>
<protein>
    <recommendedName>
        <fullName evidence="4">Por secretion system C-terminal sorting domain-containing protein</fullName>
    </recommendedName>
</protein>
<evidence type="ECO:0000313" key="2">
    <source>
        <dbReference type="EMBL" id="MBW3467630.1"/>
    </source>
</evidence>
<name>A0A951IUI4_9BACT</name>
<keyword evidence="1" id="KW-0732">Signal</keyword>
<organism evidence="2 3">
    <name type="scientific">Arthrospiribacter ruber</name>
    <dbReference type="NCBI Taxonomy" id="2487934"/>
    <lineage>
        <taxon>Bacteria</taxon>
        <taxon>Pseudomonadati</taxon>
        <taxon>Bacteroidota</taxon>
        <taxon>Cytophagia</taxon>
        <taxon>Cytophagales</taxon>
        <taxon>Cyclobacteriaceae</taxon>
        <taxon>Arthrospiribacter</taxon>
    </lineage>
</organism>
<evidence type="ECO:0000256" key="1">
    <source>
        <dbReference type="SAM" id="SignalP"/>
    </source>
</evidence>
<accession>A0A951IUI4</accession>
<reference evidence="2 3" key="1">
    <citation type="journal article" date="2020" name="Syst. Appl. Microbiol.">
        <title>Arthrospiribacter ruber gen. nov., sp. nov., a novel bacterium isolated from Arthrospira cultures.</title>
        <authorList>
            <person name="Waleron M."/>
            <person name="Misztak A."/>
            <person name="Waleron M.M."/>
            <person name="Furmaniak M."/>
            <person name="Mrozik A."/>
            <person name="Waleron K."/>
        </authorList>
    </citation>
    <scope>NUCLEOTIDE SEQUENCE [LARGE SCALE GENOMIC DNA]</scope>
    <source>
        <strain evidence="2 3">DPMB0001</strain>
    </source>
</reference>
<dbReference type="RefSeq" id="WP_219287894.1">
    <property type="nucleotide sequence ID" value="NZ_RPHB01000003.1"/>
</dbReference>
<dbReference type="AlphaFoldDB" id="A0A951IUI4"/>
<feature type="chain" id="PRO_5037902086" description="Por secretion system C-terminal sorting domain-containing protein" evidence="1">
    <location>
        <begin position="23"/>
        <end position="193"/>
    </location>
</feature>
<evidence type="ECO:0008006" key="4">
    <source>
        <dbReference type="Google" id="ProtNLM"/>
    </source>
</evidence>
<dbReference type="EMBL" id="RPHB01000003">
    <property type="protein sequence ID" value="MBW3467630.1"/>
    <property type="molecule type" value="Genomic_DNA"/>
</dbReference>
<feature type="signal peptide" evidence="1">
    <location>
        <begin position="1"/>
        <end position="22"/>
    </location>
</feature>
<comment type="caution">
    <text evidence="2">The sequence shown here is derived from an EMBL/GenBank/DDBJ whole genome shotgun (WGS) entry which is preliminary data.</text>
</comment>
<dbReference type="Proteomes" id="UP000727490">
    <property type="component" value="Unassembled WGS sequence"/>
</dbReference>